<gene>
    <name evidence="1" type="ORF">RFB13_19340</name>
</gene>
<dbReference type="RefSeq" id="WP_309205139.1">
    <property type="nucleotide sequence ID" value="NZ_CP133586.1"/>
</dbReference>
<evidence type="ECO:0008006" key="3">
    <source>
        <dbReference type="Google" id="ProtNLM"/>
    </source>
</evidence>
<sequence>MTPNQKRKLKHEAWALVAGIPRKSYLGKYKRLTEIQTLWIKSLLRAWGDMYGGRVDGKLRCSGGSGVWGQLVAEEWDDDNASQIVKVMGELRKNGYRGEAQLERAKAILWPKQSLGAMLVAADRKEEEDFMERAVLTAMEQLNPAYIIGKSFYAGHHTVTELGETLRNHYAPWLTRKQSEDRVRWCLEVFNSAVFCSVRVAICIENARNVKNSLQIGNETL</sequence>
<proteinExistence type="predicted"/>
<dbReference type="Proteomes" id="UP001235341">
    <property type="component" value="Chromosome"/>
</dbReference>
<evidence type="ECO:0000313" key="1">
    <source>
        <dbReference type="EMBL" id="WMT13372.1"/>
    </source>
</evidence>
<reference evidence="1 2" key="1">
    <citation type="submission" date="2023-08" db="EMBL/GenBank/DDBJ databases">
        <title>Complete Genome and Methylome dissection of Serratia fonticola NEB369.</title>
        <authorList>
            <person name="Fomenkov A."/>
            <person name="Roberts R.D."/>
        </authorList>
    </citation>
    <scope>NUCLEOTIDE SEQUENCE [LARGE SCALE GENOMIC DNA]</scope>
    <source>
        <strain evidence="1 2">NEB369</strain>
    </source>
</reference>
<accession>A0ABY9PIY6</accession>
<organism evidence="1 2">
    <name type="scientific">Serratia fonticola</name>
    <dbReference type="NCBI Taxonomy" id="47917"/>
    <lineage>
        <taxon>Bacteria</taxon>
        <taxon>Pseudomonadati</taxon>
        <taxon>Pseudomonadota</taxon>
        <taxon>Gammaproteobacteria</taxon>
        <taxon>Enterobacterales</taxon>
        <taxon>Yersiniaceae</taxon>
        <taxon>Serratia</taxon>
    </lineage>
</organism>
<name>A0ABY9PIY6_SERFO</name>
<keyword evidence="2" id="KW-1185">Reference proteome</keyword>
<evidence type="ECO:0000313" key="2">
    <source>
        <dbReference type="Proteomes" id="UP001235341"/>
    </source>
</evidence>
<protein>
    <recommendedName>
        <fullName evidence="3">DUF1133 family protein</fullName>
    </recommendedName>
</protein>
<dbReference type="EMBL" id="CP133586">
    <property type="protein sequence ID" value="WMT13372.1"/>
    <property type="molecule type" value="Genomic_DNA"/>
</dbReference>